<evidence type="ECO:0000313" key="1">
    <source>
        <dbReference type="EMBL" id="CAG8782182.1"/>
    </source>
</evidence>
<feature type="non-terminal residue" evidence="1">
    <location>
        <position position="1"/>
    </location>
</feature>
<evidence type="ECO:0000313" key="2">
    <source>
        <dbReference type="Proteomes" id="UP000789366"/>
    </source>
</evidence>
<reference evidence="1" key="1">
    <citation type="submission" date="2021-06" db="EMBL/GenBank/DDBJ databases">
        <authorList>
            <person name="Kallberg Y."/>
            <person name="Tangrot J."/>
            <person name="Rosling A."/>
        </authorList>
    </citation>
    <scope>NUCLEOTIDE SEQUENCE</scope>
    <source>
        <strain evidence="1">28 12/20/2015</strain>
    </source>
</reference>
<feature type="non-terminal residue" evidence="1">
    <location>
        <position position="112"/>
    </location>
</feature>
<protein>
    <submittedName>
        <fullName evidence="1">4439_t:CDS:1</fullName>
    </submittedName>
</protein>
<dbReference type="EMBL" id="CAJVPW010061528">
    <property type="protein sequence ID" value="CAG8782182.1"/>
    <property type="molecule type" value="Genomic_DNA"/>
</dbReference>
<name>A0ACA9R8L8_9GLOM</name>
<keyword evidence="2" id="KW-1185">Reference proteome</keyword>
<sequence>SNYTAKALEFYFDNFIISDVERIIMKYPKLLFLQNDDNKSEFVIPKRQKKGEARYFEPILLDPQNHINSSDAGDSFVGALISGLTLHSDSNIDKIIDIVQQVAVMTLQSYNS</sequence>
<comment type="caution">
    <text evidence="1">The sequence shown here is derived from an EMBL/GenBank/DDBJ whole genome shotgun (WGS) entry which is preliminary data.</text>
</comment>
<dbReference type="Proteomes" id="UP000789366">
    <property type="component" value="Unassembled WGS sequence"/>
</dbReference>
<organism evidence="1 2">
    <name type="scientific">Cetraspora pellucida</name>
    <dbReference type="NCBI Taxonomy" id="1433469"/>
    <lineage>
        <taxon>Eukaryota</taxon>
        <taxon>Fungi</taxon>
        <taxon>Fungi incertae sedis</taxon>
        <taxon>Mucoromycota</taxon>
        <taxon>Glomeromycotina</taxon>
        <taxon>Glomeromycetes</taxon>
        <taxon>Diversisporales</taxon>
        <taxon>Gigasporaceae</taxon>
        <taxon>Cetraspora</taxon>
    </lineage>
</organism>
<proteinExistence type="predicted"/>
<accession>A0ACA9R8L8</accession>
<gene>
    <name evidence="1" type="ORF">SPELUC_LOCUS16493</name>
</gene>